<accession>A0A2K9NVT8</accession>
<dbReference type="EMBL" id="CP025704">
    <property type="protein sequence ID" value="AUN99632.1"/>
    <property type="molecule type" value="Genomic_DNA"/>
</dbReference>
<reference evidence="2 3" key="1">
    <citation type="submission" date="2018-01" db="EMBL/GenBank/DDBJ databases">
        <title>Complete genome sequence of Bacteriovorax stolpii DSM12778.</title>
        <authorList>
            <person name="Tang B."/>
            <person name="Chang J."/>
        </authorList>
    </citation>
    <scope>NUCLEOTIDE SEQUENCE [LARGE SCALE GENOMIC DNA]</scope>
    <source>
        <strain evidence="2 3">DSM 12778</strain>
    </source>
</reference>
<evidence type="ECO:0000313" key="2">
    <source>
        <dbReference type="EMBL" id="AUN99632.1"/>
    </source>
</evidence>
<dbReference type="RefSeq" id="WP_102244923.1">
    <property type="nucleotide sequence ID" value="NZ_CP025704.1"/>
</dbReference>
<evidence type="ECO:0000256" key="1">
    <source>
        <dbReference type="SAM" id="MobiDB-lite"/>
    </source>
</evidence>
<organism evidence="2 3">
    <name type="scientific">Bacteriovorax stolpii</name>
    <name type="common">Bdellovibrio stolpii</name>
    <dbReference type="NCBI Taxonomy" id="960"/>
    <lineage>
        <taxon>Bacteria</taxon>
        <taxon>Pseudomonadati</taxon>
        <taxon>Bdellovibrionota</taxon>
        <taxon>Bacteriovoracia</taxon>
        <taxon>Bacteriovoracales</taxon>
        <taxon>Bacteriovoracaceae</taxon>
        <taxon>Bacteriovorax</taxon>
    </lineage>
</organism>
<keyword evidence="3" id="KW-1185">Reference proteome</keyword>
<dbReference type="KEGG" id="bsto:C0V70_16260"/>
<feature type="region of interest" description="Disordered" evidence="1">
    <location>
        <begin position="83"/>
        <end position="167"/>
    </location>
</feature>
<dbReference type="OrthoDB" id="5298947at2"/>
<dbReference type="AlphaFoldDB" id="A0A2K9NVT8"/>
<protein>
    <submittedName>
        <fullName evidence="2">Uncharacterized protein</fullName>
    </submittedName>
</protein>
<feature type="region of interest" description="Disordered" evidence="1">
    <location>
        <begin position="17"/>
        <end position="54"/>
    </location>
</feature>
<sequence length="312" mass="33738">MLEKLITNFKKSLPEPLRKKLGVAEEDEQVEEQEEEVEESEAESEASPEEDKKKKQISMIIRVVIILVLGYLALDEFVLKPNSSEPSVEELLAAAPKKPRRPKKTEAAQPTEATAPAEGTPPAEGAVAAADTNASATEGAPIENINIAPKEESTSSSSLDVPTSNDVVVDSKPVETGVDQKLDQLVNNFESTTETPSTGQMEEVKVPSMGGADSEKQETSMASKIVDDVAVETAPPAYDQIGRGLVYNCKDKYWACVDKPAYVTCNKNMKWNKSKGNSAECVVQAIYGSDEDCAKVQKYNVSTSQATAFCQN</sequence>
<gene>
    <name evidence="2" type="ORF">C0V70_16260</name>
</gene>
<dbReference type="Proteomes" id="UP000235584">
    <property type="component" value="Chromosome"/>
</dbReference>
<evidence type="ECO:0000313" key="3">
    <source>
        <dbReference type="Proteomes" id="UP000235584"/>
    </source>
</evidence>
<feature type="compositionally biased region" description="Acidic residues" evidence="1">
    <location>
        <begin position="24"/>
        <end position="48"/>
    </location>
</feature>
<feature type="compositionally biased region" description="Low complexity" evidence="1">
    <location>
        <begin position="107"/>
        <end position="140"/>
    </location>
</feature>
<name>A0A2K9NVT8_BACTC</name>
<proteinExistence type="predicted"/>